<dbReference type="Pfam" id="PF06426">
    <property type="entry name" value="SATase_N"/>
    <property type="match status" value="1"/>
</dbReference>
<dbReference type="EMBL" id="JBFOLJ010000011">
    <property type="protein sequence ID" value="KAL2493814.1"/>
    <property type="molecule type" value="Genomic_DNA"/>
</dbReference>
<evidence type="ECO:0000259" key="2">
    <source>
        <dbReference type="SMART" id="SM00971"/>
    </source>
</evidence>
<dbReference type="Gene3D" id="1.10.3130.10">
    <property type="entry name" value="serine acetyltransferase, domain 1"/>
    <property type="match status" value="1"/>
</dbReference>
<dbReference type="SUPFAM" id="SSF51161">
    <property type="entry name" value="Trimeric LpxA-like enzymes"/>
    <property type="match status" value="1"/>
</dbReference>
<dbReference type="InterPro" id="IPR042122">
    <property type="entry name" value="Ser_AcTrfase_N_sf"/>
</dbReference>
<keyword evidence="4" id="KW-1185">Reference proteome</keyword>
<dbReference type="PROSITE" id="PS00101">
    <property type="entry name" value="HEXAPEP_TRANSFERASES"/>
    <property type="match status" value="1"/>
</dbReference>
<accession>A0ABD1S0T9</accession>
<keyword evidence="1" id="KW-0808">Transferase</keyword>
<evidence type="ECO:0000313" key="3">
    <source>
        <dbReference type="EMBL" id="KAL2493814.1"/>
    </source>
</evidence>
<organism evidence="3 4">
    <name type="scientific">Forsythia ovata</name>
    <dbReference type="NCBI Taxonomy" id="205694"/>
    <lineage>
        <taxon>Eukaryota</taxon>
        <taxon>Viridiplantae</taxon>
        <taxon>Streptophyta</taxon>
        <taxon>Embryophyta</taxon>
        <taxon>Tracheophyta</taxon>
        <taxon>Spermatophyta</taxon>
        <taxon>Magnoliopsida</taxon>
        <taxon>eudicotyledons</taxon>
        <taxon>Gunneridae</taxon>
        <taxon>Pentapetalae</taxon>
        <taxon>asterids</taxon>
        <taxon>lamiids</taxon>
        <taxon>Lamiales</taxon>
        <taxon>Oleaceae</taxon>
        <taxon>Forsythieae</taxon>
        <taxon>Forsythia</taxon>
    </lineage>
</organism>
<dbReference type="SMART" id="SM00971">
    <property type="entry name" value="SATase_N"/>
    <property type="match status" value="1"/>
</dbReference>
<comment type="caution">
    <text evidence="3">The sequence shown here is derived from an EMBL/GenBank/DDBJ whole genome shotgun (WGS) entry which is preliminary data.</text>
</comment>
<dbReference type="PANTHER" id="PTHR42811">
    <property type="entry name" value="SERINE ACETYLTRANSFERASE"/>
    <property type="match status" value="1"/>
</dbReference>
<feature type="domain" description="Serine acetyltransferase N-terminal" evidence="2">
    <location>
        <begin position="1"/>
        <end position="62"/>
    </location>
</feature>
<dbReference type="InterPro" id="IPR011004">
    <property type="entry name" value="Trimer_LpxA-like_sf"/>
</dbReference>
<name>A0ABD1S0T9_9LAMI</name>
<evidence type="ECO:0000313" key="4">
    <source>
        <dbReference type="Proteomes" id="UP001604277"/>
    </source>
</evidence>
<proteinExistence type="predicted"/>
<gene>
    <name evidence="3" type="ORF">Fot_37571</name>
</gene>
<sequence length="127" mass="13555">MESALANHLSMKLSNSSLPSGTLFDLFIGLLTEDQDIMRDVKDDLIAVKESDPACTGILIGTSTCVLGNVRIEDEAKIGSGSVVLKHVPARTIDVGNPARLIGGKENPIKLDKMPSLTMDHTSHISD</sequence>
<dbReference type="GO" id="GO:0016740">
    <property type="term" value="F:transferase activity"/>
    <property type="evidence" value="ECO:0007669"/>
    <property type="project" value="UniProtKB-KW"/>
</dbReference>
<dbReference type="InterPro" id="IPR010493">
    <property type="entry name" value="Ser_AcTrfase_N"/>
</dbReference>
<dbReference type="Proteomes" id="UP001604277">
    <property type="component" value="Unassembled WGS sequence"/>
</dbReference>
<dbReference type="AlphaFoldDB" id="A0ABD1S0T9"/>
<reference evidence="4" key="1">
    <citation type="submission" date="2024-07" db="EMBL/GenBank/DDBJ databases">
        <title>Two chromosome-level genome assemblies of Korean endemic species Abeliophyllum distichum and Forsythia ovata (Oleaceae).</title>
        <authorList>
            <person name="Jang H."/>
        </authorList>
    </citation>
    <scope>NUCLEOTIDE SEQUENCE [LARGE SCALE GENOMIC DNA]</scope>
</reference>
<protein>
    <submittedName>
        <fullName evidence="3">Serine acetyltransferase 1</fullName>
    </submittedName>
</protein>
<evidence type="ECO:0000256" key="1">
    <source>
        <dbReference type="ARBA" id="ARBA00022679"/>
    </source>
</evidence>
<dbReference type="Gene3D" id="2.160.10.10">
    <property type="entry name" value="Hexapeptide repeat proteins"/>
    <property type="match status" value="1"/>
</dbReference>
<dbReference type="InterPro" id="IPR018357">
    <property type="entry name" value="Hexapep_transf_CS"/>
</dbReference>